<dbReference type="EMBL" id="JYDS01001897">
    <property type="protein sequence ID" value="KRY98180.1"/>
    <property type="molecule type" value="Genomic_DNA"/>
</dbReference>
<protein>
    <submittedName>
        <fullName evidence="1">Uncharacterized protein</fullName>
    </submittedName>
</protein>
<reference evidence="1 2" key="1">
    <citation type="submission" date="2015-01" db="EMBL/GenBank/DDBJ databases">
        <title>Evolution of Trichinella species and genotypes.</title>
        <authorList>
            <person name="Korhonen P.K."/>
            <person name="Edoardo P."/>
            <person name="Giuseppe L.R."/>
            <person name="Gasser R.B."/>
        </authorList>
    </citation>
    <scope>NUCLEOTIDE SEQUENCE [LARGE SCALE GENOMIC DNA]</scope>
    <source>
        <strain evidence="1">ISS588</strain>
    </source>
</reference>
<proteinExistence type="predicted"/>
<name>A0A0V1GIU5_TRIPS</name>
<dbReference type="AlphaFoldDB" id="A0A0V1GIU5"/>
<sequence>MSNYTLKRNYYGLQSKVEVIHEHSYKRGPV</sequence>
<accession>A0A0V1GIU5</accession>
<organism evidence="1 2">
    <name type="scientific">Trichinella pseudospiralis</name>
    <name type="common">Parasitic roundworm</name>
    <dbReference type="NCBI Taxonomy" id="6337"/>
    <lineage>
        <taxon>Eukaryota</taxon>
        <taxon>Metazoa</taxon>
        <taxon>Ecdysozoa</taxon>
        <taxon>Nematoda</taxon>
        <taxon>Enoplea</taxon>
        <taxon>Dorylaimia</taxon>
        <taxon>Trichinellida</taxon>
        <taxon>Trichinellidae</taxon>
        <taxon>Trichinella</taxon>
    </lineage>
</organism>
<evidence type="ECO:0000313" key="2">
    <source>
        <dbReference type="Proteomes" id="UP000054805"/>
    </source>
</evidence>
<evidence type="ECO:0000313" key="1">
    <source>
        <dbReference type="EMBL" id="KRY98180.1"/>
    </source>
</evidence>
<comment type="caution">
    <text evidence="1">The sequence shown here is derived from an EMBL/GenBank/DDBJ whole genome shotgun (WGS) entry which is preliminary data.</text>
</comment>
<dbReference type="Proteomes" id="UP000054805">
    <property type="component" value="Unassembled WGS sequence"/>
</dbReference>
<gene>
    <name evidence="1" type="ORF">T4B_5581</name>
</gene>
<keyword evidence="2" id="KW-1185">Reference proteome</keyword>